<gene>
    <name evidence="1" type="ORF">METZ01_LOCUS484238</name>
</gene>
<organism evidence="1">
    <name type="scientific">marine metagenome</name>
    <dbReference type="NCBI Taxonomy" id="408172"/>
    <lineage>
        <taxon>unclassified sequences</taxon>
        <taxon>metagenomes</taxon>
        <taxon>ecological metagenomes</taxon>
    </lineage>
</organism>
<reference evidence="1" key="1">
    <citation type="submission" date="2018-05" db="EMBL/GenBank/DDBJ databases">
        <authorList>
            <person name="Lanie J.A."/>
            <person name="Ng W.-L."/>
            <person name="Kazmierczak K.M."/>
            <person name="Andrzejewski T.M."/>
            <person name="Davidsen T.M."/>
            <person name="Wayne K.J."/>
            <person name="Tettelin H."/>
            <person name="Glass J.I."/>
            <person name="Rusch D."/>
            <person name="Podicherti R."/>
            <person name="Tsui H.-C.T."/>
            <person name="Winkler M.E."/>
        </authorList>
    </citation>
    <scope>NUCLEOTIDE SEQUENCE</scope>
</reference>
<dbReference type="SUPFAM" id="SSF69318">
    <property type="entry name" value="Integrin alpha N-terminal domain"/>
    <property type="match status" value="1"/>
</dbReference>
<sequence>KEIHIVYDDGLFETIFTSQNKFKAAPSILDNSNDITILIGDTDGLFYGIDLDGSVKFIVPTTDDIKSEPGFITHNNQIKIFFGSEDGFLYGITSEGENLPNWPQYIGDEKVNSSPIFADLNNDNEPEVISATNEGKLIIYHIDGTEFENFPLQFSSGFESSPSIINLDNDNDLEIIIGTSQNLSVIDIKNETSTEGYYWNTYRGDNHKTGYYFSDSLLGGDLNLDTLLNVLDLVVAINIIV</sequence>
<proteinExistence type="predicted"/>
<feature type="non-terminal residue" evidence="1">
    <location>
        <position position="1"/>
    </location>
</feature>
<dbReference type="EMBL" id="UINC01208707">
    <property type="protein sequence ID" value="SVE31384.1"/>
    <property type="molecule type" value="Genomic_DNA"/>
</dbReference>
<dbReference type="Gene3D" id="2.130.10.10">
    <property type="entry name" value="YVTN repeat-like/Quinoprotein amine dehydrogenase"/>
    <property type="match status" value="1"/>
</dbReference>
<feature type="non-terminal residue" evidence="1">
    <location>
        <position position="241"/>
    </location>
</feature>
<protein>
    <recommendedName>
        <fullName evidence="2">VCBS repeat-containing protein</fullName>
    </recommendedName>
</protein>
<dbReference type="InterPro" id="IPR028994">
    <property type="entry name" value="Integrin_alpha_N"/>
</dbReference>
<accession>A0A383CGZ1</accession>
<evidence type="ECO:0000313" key="1">
    <source>
        <dbReference type="EMBL" id="SVE31384.1"/>
    </source>
</evidence>
<dbReference type="InterPro" id="IPR015943">
    <property type="entry name" value="WD40/YVTN_repeat-like_dom_sf"/>
</dbReference>
<evidence type="ECO:0008006" key="2">
    <source>
        <dbReference type="Google" id="ProtNLM"/>
    </source>
</evidence>
<dbReference type="AlphaFoldDB" id="A0A383CGZ1"/>
<name>A0A383CGZ1_9ZZZZ</name>